<feature type="transmembrane region" description="Helical" evidence="11">
    <location>
        <begin position="146"/>
        <end position="167"/>
    </location>
</feature>
<feature type="transmembrane region" description="Helical" evidence="11">
    <location>
        <begin position="541"/>
        <end position="564"/>
    </location>
</feature>
<keyword evidence="9" id="KW-0406">Ion transport</keyword>
<feature type="transmembrane region" description="Helical" evidence="11">
    <location>
        <begin position="281"/>
        <end position="302"/>
    </location>
</feature>
<feature type="transmembrane region" description="Helical" evidence="11">
    <location>
        <begin position="399"/>
        <end position="427"/>
    </location>
</feature>
<dbReference type="GO" id="GO:0005886">
    <property type="term" value="C:plasma membrane"/>
    <property type="evidence" value="ECO:0007669"/>
    <property type="project" value="TreeGrafter"/>
</dbReference>
<dbReference type="NCBIfam" id="TIGR03648">
    <property type="entry name" value="Na_symport_lg"/>
    <property type="match status" value="1"/>
</dbReference>
<comment type="subcellular location">
    <subcellularLocation>
        <location evidence="1">Membrane</location>
        <topology evidence="1">Multi-pass membrane protein</topology>
    </subcellularLocation>
</comment>
<keyword evidence="5 11" id="KW-0812">Transmembrane</keyword>
<evidence type="ECO:0000313" key="12">
    <source>
        <dbReference type="EMBL" id="MBJ6370430.1"/>
    </source>
</evidence>
<name>A0A8J7J0Z9_9RHOB</name>
<reference evidence="12" key="1">
    <citation type="submission" date="2020-12" db="EMBL/GenBank/DDBJ databases">
        <title>Sedimentitalea sp. nov., isolated from sand in Incheon.</title>
        <authorList>
            <person name="Kim W."/>
        </authorList>
    </citation>
    <scope>NUCLEOTIDE SEQUENCE</scope>
    <source>
        <strain evidence="12">CAU 1593</strain>
    </source>
</reference>
<evidence type="ECO:0000256" key="4">
    <source>
        <dbReference type="ARBA" id="ARBA00022475"/>
    </source>
</evidence>
<proteinExistence type="inferred from homology"/>
<evidence type="ECO:0000256" key="6">
    <source>
        <dbReference type="ARBA" id="ARBA00022847"/>
    </source>
</evidence>
<evidence type="ECO:0000256" key="2">
    <source>
        <dbReference type="ARBA" id="ARBA00006434"/>
    </source>
</evidence>
<feature type="transmembrane region" description="Helical" evidence="11">
    <location>
        <begin position="503"/>
        <end position="521"/>
    </location>
</feature>
<dbReference type="EMBL" id="JAELVR010000001">
    <property type="protein sequence ID" value="MBJ6370430.1"/>
    <property type="molecule type" value="Genomic_DNA"/>
</dbReference>
<evidence type="ECO:0000256" key="10">
    <source>
        <dbReference type="RuleBase" id="RU362091"/>
    </source>
</evidence>
<organism evidence="12 13">
    <name type="scientific">Sedimentitalea arenosa</name>
    <dbReference type="NCBI Taxonomy" id="2798803"/>
    <lineage>
        <taxon>Bacteria</taxon>
        <taxon>Pseudomonadati</taxon>
        <taxon>Pseudomonadota</taxon>
        <taxon>Alphaproteobacteria</taxon>
        <taxon>Rhodobacterales</taxon>
        <taxon>Paracoccaceae</taxon>
        <taxon>Sedimentitalea</taxon>
    </lineage>
</organism>
<protein>
    <submittedName>
        <fullName evidence="12">Cation acetate symporter</fullName>
    </submittedName>
</protein>
<keyword evidence="9" id="KW-0739">Sodium transport</keyword>
<dbReference type="GO" id="GO:0046942">
    <property type="term" value="P:carboxylic acid transport"/>
    <property type="evidence" value="ECO:0007669"/>
    <property type="project" value="UniProtKB-ARBA"/>
</dbReference>
<dbReference type="PROSITE" id="PS00457">
    <property type="entry name" value="NA_SOLUT_SYMP_2"/>
    <property type="match status" value="1"/>
</dbReference>
<dbReference type="PROSITE" id="PS50283">
    <property type="entry name" value="NA_SOLUT_SYMP_3"/>
    <property type="match status" value="1"/>
</dbReference>
<accession>A0A8J7J0Z9</accession>
<feature type="transmembrane region" description="Helical" evidence="11">
    <location>
        <begin position="447"/>
        <end position="465"/>
    </location>
</feature>
<dbReference type="Proteomes" id="UP000619079">
    <property type="component" value="Unassembled WGS sequence"/>
</dbReference>
<evidence type="ECO:0000313" key="13">
    <source>
        <dbReference type="Proteomes" id="UP000619079"/>
    </source>
</evidence>
<keyword evidence="7 11" id="KW-1133">Transmembrane helix</keyword>
<gene>
    <name evidence="12" type="ORF">JF290_02725</name>
</gene>
<evidence type="ECO:0000256" key="3">
    <source>
        <dbReference type="ARBA" id="ARBA00022448"/>
    </source>
</evidence>
<dbReference type="CDD" id="cd11480">
    <property type="entry name" value="SLC5sbd_u4"/>
    <property type="match status" value="1"/>
</dbReference>
<feature type="transmembrane region" description="Helical" evidence="11">
    <location>
        <begin position="77"/>
        <end position="95"/>
    </location>
</feature>
<feature type="transmembrane region" description="Helical" evidence="11">
    <location>
        <begin position="46"/>
        <end position="71"/>
    </location>
</feature>
<keyword evidence="8 11" id="KW-0472">Membrane</keyword>
<dbReference type="InterPro" id="IPR050277">
    <property type="entry name" value="Sodium:Solute_Symporter"/>
</dbReference>
<keyword evidence="3" id="KW-0813">Transport</keyword>
<feature type="transmembrane region" description="Helical" evidence="11">
    <location>
        <begin position="471"/>
        <end position="491"/>
    </location>
</feature>
<sequence>MDQFTINLLFVGASFALYIGIAVWARAGSTSEFYAAGRGVHPVTNGMATAADWMSAASFISMAGLIAFVGYDNSTYLMGWTGGYVLLALLLAPYLRKFGKFTVSEFIGDRFYSPTARLVAVICLIVASTTYVIGQMTGVGVAFGRFLEVSNTAGLLIGACVVFAYAVFGGMKGVTYTQVAQYCVLIMAYTIPAVFISLQLTGNPIPALGLFGEHVASGEPLLAKLDAIVSELGFAEYTAHHSDTLNMTLFTLSLMIGTAGLPHVIMRFFTVPRVADARWSAGWTLVFIALLYLTAPAVGAMARLNITDMFWPNGTDAEAVSVEQIETDPRYDWMATWQKTGLLGWEDKNGDGKIQYYNDANADMQAKAAEKGWAGNELTNFNRDILVLANPEIANLPGWVIGLVAAGGLAAALSTAAGLLLAISSAVSHDLIKGRFAPNISEKGELMSARVAMAIAIVVATYLGLNPPGFAAQTVALAFGLAAASIFPALMMGIFSKKVNNSGAVAGMLAGLIVTLLYIFLHKGWFFIPDTNSFTDADPLLGTIQSTSFGAVGAAINFAVAYIVSGMTKPVPEEIVELVESVRVPRGAGAALDH</sequence>
<dbReference type="GO" id="GO:0015293">
    <property type="term" value="F:symporter activity"/>
    <property type="evidence" value="ECO:0007669"/>
    <property type="project" value="UniProtKB-KW"/>
</dbReference>
<feature type="transmembrane region" description="Helical" evidence="11">
    <location>
        <begin position="6"/>
        <end position="25"/>
    </location>
</feature>
<dbReference type="PANTHER" id="PTHR48086">
    <property type="entry name" value="SODIUM/PROLINE SYMPORTER-RELATED"/>
    <property type="match status" value="1"/>
</dbReference>
<dbReference type="InterPro" id="IPR018212">
    <property type="entry name" value="Na/solute_symporter_CS"/>
</dbReference>
<dbReference type="AlphaFoldDB" id="A0A8J7J0Z9"/>
<dbReference type="RefSeq" id="WP_199023189.1">
    <property type="nucleotide sequence ID" value="NZ_JAELVR010000001.1"/>
</dbReference>
<evidence type="ECO:0000256" key="11">
    <source>
        <dbReference type="SAM" id="Phobius"/>
    </source>
</evidence>
<dbReference type="InterPro" id="IPR019899">
    <property type="entry name" value="Na/solute_symporter_VC_2705"/>
</dbReference>
<keyword evidence="9" id="KW-0915">Sodium</keyword>
<dbReference type="PANTHER" id="PTHR48086:SF5">
    <property type="entry name" value="NA(+):SOLUTE SYMPORTER (SSF FAMILY)"/>
    <property type="match status" value="1"/>
</dbReference>
<dbReference type="Gene3D" id="1.20.1730.10">
    <property type="entry name" value="Sodium/glucose cotransporter"/>
    <property type="match status" value="1"/>
</dbReference>
<feature type="transmembrane region" description="Helical" evidence="11">
    <location>
        <begin position="247"/>
        <end position="269"/>
    </location>
</feature>
<evidence type="ECO:0000256" key="1">
    <source>
        <dbReference type="ARBA" id="ARBA00004141"/>
    </source>
</evidence>
<comment type="caution">
    <text evidence="12">The sequence shown here is derived from an EMBL/GenBank/DDBJ whole genome shotgun (WGS) entry which is preliminary data.</text>
</comment>
<keyword evidence="13" id="KW-1185">Reference proteome</keyword>
<dbReference type="InterPro" id="IPR001734">
    <property type="entry name" value="Na/solute_symporter"/>
</dbReference>
<dbReference type="InterPro" id="IPR038377">
    <property type="entry name" value="Na/Glc_symporter_sf"/>
</dbReference>
<evidence type="ECO:0000256" key="5">
    <source>
        <dbReference type="ARBA" id="ARBA00022692"/>
    </source>
</evidence>
<keyword evidence="6" id="KW-0769">Symport</keyword>
<keyword evidence="4" id="KW-1003">Cell membrane</keyword>
<evidence type="ECO:0000256" key="9">
    <source>
        <dbReference type="ARBA" id="ARBA00023201"/>
    </source>
</evidence>
<feature type="transmembrane region" description="Helical" evidence="11">
    <location>
        <begin position="116"/>
        <end position="134"/>
    </location>
</feature>
<feature type="transmembrane region" description="Helical" evidence="11">
    <location>
        <begin position="179"/>
        <end position="200"/>
    </location>
</feature>
<dbReference type="Pfam" id="PF00474">
    <property type="entry name" value="SSF"/>
    <property type="match status" value="2"/>
</dbReference>
<evidence type="ECO:0000256" key="8">
    <source>
        <dbReference type="ARBA" id="ARBA00023136"/>
    </source>
</evidence>
<dbReference type="GO" id="GO:0006814">
    <property type="term" value="P:sodium ion transport"/>
    <property type="evidence" value="ECO:0007669"/>
    <property type="project" value="UniProtKB-KW"/>
</dbReference>
<evidence type="ECO:0000256" key="7">
    <source>
        <dbReference type="ARBA" id="ARBA00022989"/>
    </source>
</evidence>
<comment type="similarity">
    <text evidence="2 10">Belongs to the sodium:solute symporter (SSF) (TC 2.A.21) family.</text>
</comment>